<reference evidence="1 2" key="1">
    <citation type="submission" date="2018-03" db="EMBL/GenBank/DDBJ databases">
        <title>Whole genome analyses suggest that Burkholderia sensu lato contains two further novel genera in the rhizoxinica-symbiotica group Mycetohabitans gen. nov., and Trinickia gen. nov.: implications for the evolution of diazotrophy and nodulation in the Burkholderiaceae.</title>
        <authorList>
            <person name="Estrada De Los Santos P."/>
            <person name="Palmer M."/>
            <person name="Chavez-Ramirez B."/>
            <person name="Steenkamp E.T."/>
            <person name="Hirsch A.M."/>
            <person name="Manyaka P."/>
            <person name="Maluk M."/>
            <person name="Lafos M."/>
            <person name="Crook M."/>
            <person name="Gross E."/>
            <person name="Simon M.F."/>
            <person name="Bueno Dos Reis Junior F."/>
            <person name="Poole P.S."/>
            <person name="Venter S.N."/>
            <person name="James E.K."/>
        </authorList>
    </citation>
    <scope>NUCLEOTIDE SEQUENCE [LARGE SCALE GENOMIC DNA]</scope>
    <source>
        <strain evidence="1 2">JPY-366</strain>
    </source>
</reference>
<name>A0A2T3XMT0_9BURK</name>
<dbReference type="Proteomes" id="UP000240638">
    <property type="component" value="Unassembled WGS sequence"/>
</dbReference>
<proteinExistence type="predicted"/>
<evidence type="ECO:0000313" key="1">
    <source>
        <dbReference type="EMBL" id="PTB17810.1"/>
    </source>
</evidence>
<dbReference type="RefSeq" id="WP_107153595.1">
    <property type="nucleotide sequence ID" value="NZ_PYUC01000016.1"/>
</dbReference>
<evidence type="ECO:0000313" key="2">
    <source>
        <dbReference type="Proteomes" id="UP000240638"/>
    </source>
</evidence>
<accession>A0A2T3XMT0</accession>
<dbReference type="AlphaFoldDB" id="A0A2T3XMT0"/>
<organism evidence="1 2">
    <name type="scientific">Trinickia symbiotica</name>
    <dbReference type="NCBI Taxonomy" id="863227"/>
    <lineage>
        <taxon>Bacteria</taxon>
        <taxon>Pseudomonadati</taxon>
        <taxon>Pseudomonadota</taxon>
        <taxon>Betaproteobacteria</taxon>
        <taxon>Burkholderiales</taxon>
        <taxon>Burkholderiaceae</taxon>
        <taxon>Trinickia</taxon>
    </lineage>
</organism>
<protein>
    <submittedName>
        <fullName evidence="1">Uncharacterized protein</fullName>
    </submittedName>
</protein>
<gene>
    <name evidence="1" type="ORF">C9I57_26740</name>
</gene>
<sequence>MMTFVILCFLAGIVVAIPFWLVAQRFGARGALRVMHGFDPAHAVPCVMEPVVLKGRLLPDLEGASNEGKVSEMDGAR</sequence>
<dbReference type="EMBL" id="PYUC01000016">
    <property type="protein sequence ID" value="PTB17810.1"/>
    <property type="molecule type" value="Genomic_DNA"/>
</dbReference>
<comment type="caution">
    <text evidence="1">The sequence shown here is derived from an EMBL/GenBank/DDBJ whole genome shotgun (WGS) entry which is preliminary data.</text>
</comment>